<reference evidence="2" key="1">
    <citation type="submission" date="2022-03" db="EMBL/GenBank/DDBJ databases">
        <authorList>
            <person name="Martin H S."/>
        </authorList>
    </citation>
    <scope>NUCLEOTIDE SEQUENCE</scope>
</reference>
<keyword evidence="1" id="KW-0812">Transmembrane</keyword>
<name>A0ABN8IX54_9NEOP</name>
<dbReference type="EMBL" id="OW152816">
    <property type="protein sequence ID" value="CAH2067729.1"/>
    <property type="molecule type" value="Genomic_DNA"/>
</dbReference>
<dbReference type="Gene3D" id="3.40.50.2300">
    <property type="match status" value="2"/>
</dbReference>
<dbReference type="SUPFAM" id="SSF53822">
    <property type="entry name" value="Periplasmic binding protein-like I"/>
    <property type="match status" value="1"/>
</dbReference>
<keyword evidence="1" id="KW-0472">Membrane</keyword>
<sequence>MADGVNTGTVVDRELRRLELLLILWVVAVVAVVVVAEEADVAAGDHCDRLLHRASSGKFVEVMLLGEPVDVVVRLQPGSGRALRAFGAMLVAIARRMRYAHIHLRPRGAPDPGEFTYSGARNEISVFAAAAVEPAAPRLHVRLAAQASRCLAATVWTFYADENNLRNCTFLRMSDIGAAWGNYERIETGEESECAECAVVLAAHGARWAAAELQRRAIAHRLLLRVVVADLLRPRPPARSVLFFDELLLWAGEPNVHGIYPPPCLAHLGASCALHLGYSQAPMTITFDSALIRKFAPQLYDAFKRFIPTAADIRDVLKLESVNGNNTEDAACEWFLQNSKRLDGLFQSPLPKLTKANVVYKIRLFLCREDPDRAEYQQIFPEILKLIDLKGLLVEIKNESIMCLDGNALHEKFMVLLNNNNEHYTIAWIATGVGTSKIEDIAEGISLPIVSYDTPPIALRPNSVVRAVTGSMRVLARGYLHLWAQCGISRIAVISDRTSYSRDLMAILSENNLNIRHVNVSSGESITLALREFRAADARAFFVNAKADIAAEVLCAAREAGMSAEHEYLWWVREWRRAGACGPSAALSLGLSWRGADGAERWPAGPAGAEGAPGAVRRALDSRWPRRAWPPLATPLADAVLLLAQTLASYIERNPENIDDRHLFGDAK</sequence>
<dbReference type="Proteomes" id="UP000837857">
    <property type="component" value="Chromosome 4"/>
</dbReference>
<keyword evidence="1" id="KW-1133">Transmembrane helix</keyword>
<accession>A0ABN8IX54</accession>
<evidence type="ECO:0008006" key="4">
    <source>
        <dbReference type="Google" id="ProtNLM"/>
    </source>
</evidence>
<protein>
    <recommendedName>
        <fullName evidence="4">Receptor ligand binding region domain-containing protein</fullName>
    </recommendedName>
</protein>
<keyword evidence="3" id="KW-1185">Reference proteome</keyword>
<organism evidence="2 3">
    <name type="scientific">Iphiclides podalirius</name>
    <name type="common">scarce swallowtail</name>
    <dbReference type="NCBI Taxonomy" id="110791"/>
    <lineage>
        <taxon>Eukaryota</taxon>
        <taxon>Metazoa</taxon>
        <taxon>Ecdysozoa</taxon>
        <taxon>Arthropoda</taxon>
        <taxon>Hexapoda</taxon>
        <taxon>Insecta</taxon>
        <taxon>Pterygota</taxon>
        <taxon>Neoptera</taxon>
        <taxon>Endopterygota</taxon>
        <taxon>Lepidoptera</taxon>
        <taxon>Glossata</taxon>
        <taxon>Ditrysia</taxon>
        <taxon>Papilionoidea</taxon>
        <taxon>Papilionidae</taxon>
        <taxon>Papilioninae</taxon>
        <taxon>Iphiclides</taxon>
    </lineage>
</organism>
<gene>
    <name evidence="2" type="ORF">IPOD504_LOCUS14010</name>
</gene>
<feature type="non-terminal residue" evidence="2">
    <location>
        <position position="668"/>
    </location>
</feature>
<evidence type="ECO:0000313" key="2">
    <source>
        <dbReference type="EMBL" id="CAH2067729.1"/>
    </source>
</evidence>
<proteinExistence type="predicted"/>
<evidence type="ECO:0000313" key="3">
    <source>
        <dbReference type="Proteomes" id="UP000837857"/>
    </source>
</evidence>
<dbReference type="InterPro" id="IPR028082">
    <property type="entry name" value="Peripla_BP_I"/>
</dbReference>
<evidence type="ECO:0000256" key="1">
    <source>
        <dbReference type="SAM" id="Phobius"/>
    </source>
</evidence>
<feature type="transmembrane region" description="Helical" evidence="1">
    <location>
        <begin position="20"/>
        <end position="36"/>
    </location>
</feature>